<dbReference type="PRINTS" id="PR00040">
    <property type="entry name" value="HTHMERR"/>
</dbReference>
<dbReference type="Proteomes" id="UP000562984">
    <property type="component" value="Unassembled WGS sequence"/>
</dbReference>
<keyword evidence="4" id="KW-1185">Reference proteome</keyword>
<proteinExistence type="predicted"/>
<dbReference type="GO" id="GO:0003677">
    <property type="term" value="F:DNA binding"/>
    <property type="evidence" value="ECO:0007669"/>
    <property type="project" value="UniProtKB-KW"/>
</dbReference>
<dbReference type="PANTHER" id="PTHR30204">
    <property type="entry name" value="REDOX-CYCLING DRUG-SENSING TRANSCRIPTIONAL ACTIVATOR SOXR"/>
    <property type="match status" value="1"/>
</dbReference>
<name>A0A849A8S8_9ACTN</name>
<dbReference type="InterPro" id="IPR009061">
    <property type="entry name" value="DNA-bd_dom_put_sf"/>
</dbReference>
<protein>
    <submittedName>
        <fullName evidence="3">MerR family transcriptional regulator</fullName>
    </submittedName>
</protein>
<dbReference type="SUPFAM" id="SSF46955">
    <property type="entry name" value="Putative DNA-binding domain"/>
    <property type="match status" value="1"/>
</dbReference>
<sequence>MVLPVTRERSSTSSTWLGLGAIDSLTFMRIGELAKQSGVPAATIKYYVREGLLPAGESTGYNQVDYTDAHLRRLRLVRTLIDIGGLPVAVVREVLSTLDADDASLFHLMGVAQQGTIAHRELHNDDAERRAKDLANQLVSDNGWQAKKKNAAYGALVEAIASLIRIGREDLLPLLPAYAQAAETAAAADIAVTLGDVTTPGEHGVAKEQIIERVVAGTVLGDRMIAAMRRLAAEAHSRRALARRRH</sequence>
<dbReference type="PROSITE" id="PS50937">
    <property type="entry name" value="HTH_MERR_2"/>
    <property type="match status" value="1"/>
</dbReference>
<organism evidence="3 4">
    <name type="scientific">Nakamurella aerolata</name>
    <dbReference type="NCBI Taxonomy" id="1656892"/>
    <lineage>
        <taxon>Bacteria</taxon>
        <taxon>Bacillati</taxon>
        <taxon>Actinomycetota</taxon>
        <taxon>Actinomycetes</taxon>
        <taxon>Nakamurellales</taxon>
        <taxon>Nakamurellaceae</taxon>
        <taxon>Nakamurella</taxon>
    </lineage>
</organism>
<dbReference type="AlphaFoldDB" id="A0A849A8S8"/>
<dbReference type="Gene3D" id="1.10.1660.10">
    <property type="match status" value="1"/>
</dbReference>
<dbReference type="RefSeq" id="WP_171198546.1">
    <property type="nucleotide sequence ID" value="NZ_JABEND010000002.1"/>
</dbReference>
<accession>A0A849A8S8</accession>
<feature type="domain" description="HTH merR-type" evidence="2">
    <location>
        <begin position="27"/>
        <end position="97"/>
    </location>
</feature>
<dbReference type="GO" id="GO:0003700">
    <property type="term" value="F:DNA-binding transcription factor activity"/>
    <property type="evidence" value="ECO:0007669"/>
    <property type="project" value="InterPro"/>
</dbReference>
<evidence type="ECO:0000313" key="4">
    <source>
        <dbReference type="Proteomes" id="UP000562984"/>
    </source>
</evidence>
<dbReference type="Pfam" id="PF13411">
    <property type="entry name" value="MerR_1"/>
    <property type="match status" value="1"/>
</dbReference>
<keyword evidence="1" id="KW-0238">DNA-binding</keyword>
<dbReference type="InterPro" id="IPR000551">
    <property type="entry name" value="MerR-type_HTH_dom"/>
</dbReference>
<reference evidence="3 4" key="1">
    <citation type="submission" date="2020-05" db="EMBL/GenBank/DDBJ databases">
        <title>Nakamurella sp. DB0629 isolated from air conditioner.</title>
        <authorList>
            <person name="Kim D.H."/>
            <person name="Kim D.-U."/>
        </authorList>
    </citation>
    <scope>NUCLEOTIDE SEQUENCE [LARGE SCALE GENOMIC DNA]</scope>
    <source>
        <strain evidence="3 4">DB0629</strain>
    </source>
</reference>
<dbReference type="EMBL" id="JABEND010000002">
    <property type="protein sequence ID" value="NNG34880.1"/>
    <property type="molecule type" value="Genomic_DNA"/>
</dbReference>
<comment type="caution">
    <text evidence="3">The sequence shown here is derived from an EMBL/GenBank/DDBJ whole genome shotgun (WGS) entry which is preliminary data.</text>
</comment>
<dbReference type="SMART" id="SM00422">
    <property type="entry name" value="HTH_MERR"/>
    <property type="match status" value="1"/>
</dbReference>
<dbReference type="PANTHER" id="PTHR30204:SF98">
    <property type="entry name" value="HTH-TYPE TRANSCRIPTIONAL REGULATOR ADHR"/>
    <property type="match status" value="1"/>
</dbReference>
<evidence type="ECO:0000259" key="2">
    <source>
        <dbReference type="PROSITE" id="PS50937"/>
    </source>
</evidence>
<dbReference type="InterPro" id="IPR047057">
    <property type="entry name" value="MerR_fam"/>
</dbReference>
<gene>
    <name evidence="3" type="ORF">HKD39_03930</name>
</gene>
<evidence type="ECO:0000256" key="1">
    <source>
        <dbReference type="ARBA" id="ARBA00023125"/>
    </source>
</evidence>
<evidence type="ECO:0000313" key="3">
    <source>
        <dbReference type="EMBL" id="NNG34880.1"/>
    </source>
</evidence>